<evidence type="ECO:0000256" key="1">
    <source>
        <dbReference type="SAM" id="MobiDB-lite"/>
    </source>
</evidence>
<reference evidence="3" key="1">
    <citation type="journal article" date="2019" name="Int. J. Syst. Evol. Microbiol.">
        <title>The Global Catalogue of Microorganisms (GCM) 10K type strain sequencing project: providing services to taxonomists for standard genome sequencing and annotation.</title>
        <authorList>
            <consortium name="The Broad Institute Genomics Platform"/>
            <consortium name="The Broad Institute Genome Sequencing Center for Infectious Disease"/>
            <person name="Wu L."/>
            <person name="Ma J."/>
        </authorList>
    </citation>
    <scope>NUCLEOTIDE SEQUENCE [LARGE SCALE GENOMIC DNA]</scope>
    <source>
        <strain evidence="3">JCM 16013</strain>
    </source>
</reference>
<protein>
    <submittedName>
        <fullName evidence="2">DUF6262 family protein</fullName>
    </submittedName>
</protein>
<accession>A0ABP5CFY7</accession>
<dbReference type="Pfam" id="PF19776">
    <property type="entry name" value="DUF6262"/>
    <property type="match status" value="1"/>
</dbReference>
<gene>
    <name evidence="2" type="ORF">GCM10009838_20590</name>
</gene>
<comment type="caution">
    <text evidence="2">The sequence shown here is derived from an EMBL/GenBank/DDBJ whole genome shotgun (WGS) entry which is preliminary data.</text>
</comment>
<dbReference type="Proteomes" id="UP001499854">
    <property type="component" value="Unassembled WGS sequence"/>
</dbReference>
<keyword evidence="3" id="KW-1185">Reference proteome</keyword>
<sequence length="149" mass="16299">MPPADNSHHLAAAAAARSQQARRRAEDTLLVLRVSGGRVTVARLARDAKVSRSWLYTQPDLIAAVQQLAERGSTPRSAPASEKSLQVRLAAALARNERLQKRVDALTEQNKRQRQQLERAYAELRRLQIVRPTAPTPRSGGHGPSDSAG</sequence>
<feature type="region of interest" description="Disordered" evidence="1">
    <location>
        <begin position="126"/>
        <end position="149"/>
    </location>
</feature>
<evidence type="ECO:0000313" key="3">
    <source>
        <dbReference type="Proteomes" id="UP001499854"/>
    </source>
</evidence>
<organism evidence="2 3">
    <name type="scientific">Catenulispora subtropica</name>
    <dbReference type="NCBI Taxonomy" id="450798"/>
    <lineage>
        <taxon>Bacteria</taxon>
        <taxon>Bacillati</taxon>
        <taxon>Actinomycetota</taxon>
        <taxon>Actinomycetes</taxon>
        <taxon>Catenulisporales</taxon>
        <taxon>Catenulisporaceae</taxon>
        <taxon>Catenulispora</taxon>
    </lineage>
</organism>
<evidence type="ECO:0000313" key="2">
    <source>
        <dbReference type="EMBL" id="GAA1963439.1"/>
    </source>
</evidence>
<proteinExistence type="predicted"/>
<name>A0ABP5CFY7_9ACTN</name>
<dbReference type="InterPro" id="IPR046229">
    <property type="entry name" value="TnpC-like"/>
</dbReference>
<dbReference type="EMBL" id="BAAAQM010000009">
    <property type="protein sequence ID" value="GAA1963439.1"/>
    <property type="molecule type" value="Genomic_DNA"/>
</dbReference>
<dbReference type="RefSeq" id="WP_344656721.1">
    <property type="nucleotide sequence ID" value="NZ_BAAAQM010000009.1"/>
</dbReference>